<dbReference type="InterPro" id="IPR012337">
    <property type="entry name" value="RNaseH-like_sf"/>
</dbReference>
<name>G5GF23_9FIRM</name>
<keyword evidence="4 5" id="KW-0378">Hydrolase</keyword>
<accession>G5GF23</accession>
<evidence type="ECO:0000256" key="4">
    <source>
        <dbReference type="ARBA" id="ARBA00022801"/>
    </source>
</evidence>
<comment type="function">
    <text evidence="5">Could be a nuclease involved in processing of the 5'-end of pre-16S rRNA.</text>
</comment>
<evidence type="ECO:0000256" key="3">
    <source>
        <dbReference type="ARBA" id="ARBA00022722"/>
    </source>
</evidence>
<sequence length="141" mass="15864">MRLMALDYGFATVGVAVSDELGIAAMPLETIVRKNKNKLRKTLARIENIIHERETELIVLGKPLNMDGSEGDMVKSCSEFKEMLEKRCRLPVVWQDERLSSHEAREILVAGGIKERHEIKKNIDSIAAAIILKEYMAISGK</sequence>
<keyword evidence="3 5" id="KW-0540">Nuclease</keyword>
<proteinExistence type="inferred from homology"/>
<evidence type="ECO:0000313" key="8">
    <source>
        <dbReference type="Proteomes" id="UP000003011"/>
    </source>
</evidence>
<dbReference type="CDD" id="cd16964">
    <property type="entry name" value="YqgF"/>
    <property type="match status" value="1"/>
</dbReference>
<organism evidence="7 8">
    <name type="scientific">Johnsonella ignava ATCC 51276</name>
    <dbReference type="NCBI Taxonomy" id="679200"/>
    <lineage>
        <taxon>Bacteria</taxon>
        <taxon>Bacillati</taxon>
        <taxon>Bacillota</taxon>
        <taxon>Clostridia</taxon>
        <taxon>Lachnospirales</taxon>
        <taxon>Lachnospiraceae</taxon>
        <taxon>Johnsonella</taxon>
    </lineage>
</organism>
<comment type="subcellular location">
    <subcellularLocation>
        <location evidence="5">Cytoplasm</location>
    </subcellularLocation>
</comment>
<dbReference type="eggNOG" id="COG0816">
    <property type="taxonomic scope" value="Bacteria"/>
</dbReference>
<dbReference type="HAMAP" id="MF_00651">
    <property type="entry name" value="Nuclease_YqgF"/>
    <property type="match status" value="1"/>
</dbReference>
<dbReference type="InterPro" id="IPR037027">
    <property type="entry name" value="YqgF/RNaseH-like_dom_sf"/>
</dbReference>
<evidence type="ECO:0000259" key="6">
    <source>
        <dbReference type="SMART" id="SM00732"/>
    </source>
</evidence>
<feature type="domain" description="YqgF/RNase H-like" evidence="6">
    <location>
        <begin position="1"/>
        <end position="104"/>
    </location>
</feature>
<dbReference type="PANTHER" id="PTHR33317">
    <property type="entry name" value="POLYNUCLEOTIDYL TRANSFERASE, RIBONUCLEASE H-LIKE SUPERFAMILY PROTEIN"/>
    <property type="match status" value="1"/>
</dbReference>
<comment type="similarity">
    <text evidence="5">Belongs to the YqgF HJR family.</text>
</comment>
<evidence type="ECO:0000256" key="2">
    <source>
        <dbReference type="ARBA" id="ARBA00022517"/>
    </source>
</evidence>
<reference evidence="7 8" key="1">
    <citation type="submission" date="2011-08" db="EMBL/GenBank/DDBJ databases">
        <title>The Genome Sequence of Johnsonella ignava ATCC 51276.</title>
        <authorList>
            <consortium name="The Broad Institute Genome Sequencing Platform"/>
            <person name="Earl A."/>
            <person name="Ward D."/>
            <person name="Feldgarden M."/>
            <person name="Gevers D."/>
            <person name="Izard J."/>
            <person name="Blanton J.M."/>
            <person name="Baranova O.V."/>
            <person name="Dewhirst F.E."/>
            <person name="Young S.K."/>
            <person name="Zeng Q."/>
            <person name="Gargeya S."/>
            <person name="Fitzgerald M."/>
            <person name="Haas B."/>
            <person name="Abouelleil A."/>
            <person name="Alvarado L."/>
            <person name="Arachchi H.M."/>
            <person name="Berlin A."/>
            <person name="Brown A."/>
            <person name="Chapman S.B."/>
            <person name="Chen Z."/>
            <person name="Dunbar C."/>
            <person name="Freedman E."/>
            <person name="Gearin G."/>
            <person name="Gellesch M."/>
            <person name="Goldberg J."/>
            <person name="Griggs A."/>
            <person name="Gujja S."/>
            <person name="Heiman D."/>
            <person name="Howarth C."/>
            <person name="Larson L."/>
            <person name="Lui A."/>
            <person name="MacDonald P.J.P."/>
            <person name="Montmayeur A."/>
            <person name="Murphy C."/>
            <person name="Neiman D."/>
            <person name="Pearson M."/>
            <person name="Priest M."/>
            <person name="Roberts A."/>
            <person name="Saif S."/>
            <person name="Shea T."/>
            <person name="Shenoy N."/>
            <person name="Sisk P."/>
            <person name="Stolte C."/>
            <person name="Sykes S."/>
            <person name="Wortman J."/>
            <person name="Nusbaum C."/>
            <person name="Birren B."/>
        </authorList>
    </citation>
    <scope>NUCLEOTIDE SEQUENCE [LARGE SCALE GENOMIC DNA]</scope>
    <source>
        <strain evidence="7 8">ATCC 51276</strain>
    </source>
</reference>
<keyword evidence="1 5" id="KW-0963">Cytoplasm</keyword>
<dbReference type="Proteomes" id="UP000003011">
    <property type="component" value="Unassembled WGS sequence"/>
</dbReference>
<dbReference type="PANTHER" id="PTHR33317:SF4">
    <property type="entry name" value="POLYNUCLEOTIDYL TRANSFERASE, RIBONUCLEASE H-LIKE SUPERFAMILY PROTEIN"/>
    <property type="match status" value="1"/>
</dbReference>
<evidence type="ECO:0000313" key="7">
    <source>
        <dbReference type="EMBL" id="EHI56714.1"/>
    </source>
</evidence>
<keyword evidence="8" id="KW-1185">Reference proteome</keyword>
<dbReference type="InterPro" id="IPR005227">
    <property type="entry name" value="YqgF"/>
</dbReference>
<evidence type="ECO:0000256" key="1">
    <source>
        <dbReference type="ARBA" id="ARBA00022490"/>
    </source>
</evidence>
<protein>
    <recommendedName>
        <fullName evidence="5">Putative pre-16S rRNA nuclease</fullName>
        <ecNumber evidence="5">3.1.-.-</ecNumber>
    </recommendedName>
</protein>
<dbReference type="RefSeq" id="WP_005539114.1">
    <property type="nucleotide sequence ID" value="NZ_JH378829.1"/>
</dbReference>
<gene>
    <name evidence="7" type="ORF">HMPREF9333_00161</name>
</gene>
<dbReference type="SUPFAM" id="SSF53098">
    <property type="entry name" value="Ribonuclease H-like"/>
    <property type="match status" value="1"/>
</dbReference>
<dbReference type="GO" id="GO:0004518">
    <property type="term" value="F:nuclease activity"/>
    <property type="evidence" value="ECO:0007669"/>
    <property type="project" value="UniProtKB-KW"/>
</dbReference>
<dbReference type="HOGENOM" id="CLU_098240_2_0_9"/>
<dbReference type="SMART" id="SM00732">
    <property type="entry name" value="YqgFc"/>
    <property type="match status" value="1"/>
</dbReference>
<keyword evidence="2 5" id="KW-0690">Ribosome biogenesis</keyword>
<dbReference type="GO" id="GO:0005829">
    <property type="term" value="C:cytosol"/>
    <property type="evidence" value="ECO:0007669"/>
    <property type="project" value="TreeGrafter"/>
</dbReference>
<dbReference type="GO" id="GO:0016788">
    <property type="term" value="F:hydrolase activity, acting on ester bonds"/>
    <property type="evidence" value="ECO:0007669"/>
    <property type="project" value="UniProtKB-UniRule"/>
</dbReference>
<dbReference type="Gene3D" id="3.30.420.140">
    <property type="entry name" value="YqgF/RNase H-like domain"/>
    <property type="match status" value="1"/>
</dbReference>
<dbReference type="AlphaFoldDB" id="G5GF23"/>
<dbReference type="OrthoDB" id="9796140at2"/>
<dbReference type="EMBL" id="ACZL01000003">
    <property type="protein sequence ID" value="EHI56714.1"/>
    <property type="molecule type" value="Genomic_DNA"/>
</dbReference>
<dbReference type="STRING" id="679200.HMPREF9333_00161"/>
<dbReference type="PATRIC" id="fig|679200.3.peg.180"/>
<dbReference type="Pfam" id="PF03652">
    <property type="entry name" value="RuvX"/>
    <property type="match status" value="1"/>
</dbReference>
<evidence type="ECO:0000256" key="5">
    <source>
        <dbReference type="HAMAP-Rule" id="MF_00651"/>
    </source>
</evidence>
<dbReference type="InterPro" id="IPR006641">
    <property type="entry name" value="YqgF/RNaseH-like_dom"/>
</dbReference>
<dbReference type="EC" id="3.1.-.-" evidence="5"/>
<comment type="caution">
    <text evidence="7">The sequence shown here is derived from an EMBL/GenBank/DDBJ whole genome shotgun (WGS) entry which is preliminary data.</text>
</comment>
<dbReference type="GO" id="GO:0000967">
    <property type="term" value="P:rRNA 5'-end processing"/>
    <property type="evidence" value="ECO:0007669"/>
    <property type="project" value="UniProtKB-UniRule"/>
</dbReference>
<dbReference type="NCBIfam" id="TIGR00250">
    <property type="entry name" value="RNAse_H_YqgF"/>
    <property type="match status" value="1"/>
</dbReference>